<evidence type="ECO:0000256" key="4">
    <source>
        <dbReference type="ARBA" id="ARBA00022692"/>
    </source>
</evidence>
<keyword evidence="6 9" id="KW-1133">Transmembrane helix</keyword>
<dbReference type="CDD" id="cd07984">
    <property type="entry name" value="LPLAT_LABLAT-like"/>
    <property type="match status" value="1"/>
</dbReference>
<feature type="transmembrane region" description="Helical" evidence="9">
    <location>
        <begin position="16"/>
        <end position="34"/>
    </location>
</feature>
<evidence type="ECO:0000313" key="11">
    <source>
        <dbReference type="Proteomes" id="UP001163726"/>
    </source>
</evidence>
<accession>A0ABY7APU5</accession>
<dbReference type="EC" id="2.3.1.241" evidence="9"/>
<keyword evidence="4 9" id="KW-0812">Transmembrane</keyword>
<organism evidence="10 11">
    <name type="scientific">Catenovulum adriaticum</name>
    <dbReference type="NCBI Taxonomy" id="2984846"/>
    <lineage>
        <taxon>Bacteria</taxon>
        <taxon>Pseudomonadati</taxon>
        <taxon>Pseudomonadota</taxon>
        <taxon>Gammaproteobacteria</taxon>
        <taxon>Alteromonadales</taxon>
        <taxon>Alteromonadaceae</taxon>
        <taxon>Catenovulum</taxon>
    </lineage>
</organism>
<evidence type="ECO:0000256" key="6">
    <source>
        <dbReference type="ARBA" id="ARBA00022989"/>
    </source>
</evidence>
<keyword evidence="8 9" id="KW-0012">Acyltransferase</keyword>
<dbReference type="Pfam" id="PF03279">
    <property type="entry name" value="Lip_A_acyltrans"/>
    <property type="match status" value="1"/>
</dbReference>
<feature type="short sequence motif" description="HXXXXD motif" evidence="9">
    <location>
        <begin position="132"/>
        <end position="137"/>
    </location>
</feature>
<comment type="function">
    <text evidence="9">Catalyzes the transfer of an acyl chain from an acyl-[acyl-carrier-protein] (ACP) to a Kdo(2)-lipid IV(A) to form a Kdo(2)-(acyl)-lipid IV(A).</text>
</comment>
<dbReference type="InterPro" id="IPR004960">
    <property type="entry name" value="LipA_acyltrans"/>
</dbReference>
<keyword evidence="1 9" id="KW-1003">Cell membrane</keyword>
<keyword evidence="11" id="KW-1185">Reference proteome</keyword>
<comment type="similarity">
    <text evidence="9">Belongs to the LpxL/LpxM/LpxP family.</text>
</comment>
<keyword evidence="7 9" id="KW-0472">Membrane</keyword>
<proteinExistence type="inferred from homology"/>
<comment type="pathway">
    <text evidence="9">Glycolipid biosynthesis; KDO(2)-lipid A biosynthesis; KDO(2)-lipid A from CMP-3-deoxy-D-manno-octulosonate and lipid IV(A): step 3/4.</text>
</comment>
<dbReference type="Proteomes" id="UP001163726">
    <property type="component" value="Chromosome"/>
</dbReference>
<evidence type="ECO:0000256" key="7">
    <source>
        <dbReference type="ARBA" id="ARBA00023136"/>
    </source>
</evidence>
<keyword evidence="2 9" id="KW-0997">Cell inner membrane</keyword>
<evidence type="ECO:0000256" key="9">
    <source>
        <dbReference type="HAMAP-Rule" id="MF_01942"/>
    </source>
</evidence>
<dbReference type="InterPro" id="IPR011920">
    <property type="entry name" value="Lipid_A_LpxL_LpxP"/>
</dbReference>
<protein>
    <recommendedName>
        <fullName evidence="9">Lipid A biosynthesis acyltransferase</fullName>
        <ecNumber evidence="9">2.3.1.241</ecNumber>
    </recommendedName>
    <alternativeName>
        <fullName evidence="9">Kdo(2)-lipid IV(A) acyltransferase</fullName>
    </alternativeName>
</protein>
<comment type="catalytic activity">
    <reaction evidence="9">
        <text>an alpha-Kdo-(2-&gt;4)-alpha-Kdo-(2-&gt;6)-lipid IVA + a fatty acyl-[ACP] = an alpha-Kdo-(2-&gt;4)-alpha-Kdo-(2-&gt;6)-(acyl)-lipid IVA + holo-[ACP]</text>
        <dbReference type="Rhea" id="RHEA:69396"/>
        <dbReference type="Rhea" id="RHEA-COMP:9685"/>
        <dbReference type="Rhea" id="RHEA-COMP:14125"/>
        <dbReference type="ChEBI" id="CHEBI:64479"/>
        <dbReference type="ChEBI" id="CHEBI:138651"/>
        <dbReference type="ChEBI" id="CHEBI:176429"/>
        <dbReference type="ChEBI" id="CHEBI:176430"/>
        <dbReference type="EC" id="2.3.1.241"/>
    </reaction>
</comment>
<dbReference type="NCBIfam" id="TIGR02207">
    <property type="entry name" value="lipid_A_htrB"/>
    <property type="match status" value="1"/>
</dbReference>
<sequence>MLNTPTFSFSFLLPRYWINWLGIIILYTISWLPYRLQLGLGKLIGRLLYITVKSRRKIAARNLEICFPEMSEQARKSLLIKNFESTGIALFESSMGWWWPQWRIKRIAHVEGLEHLEDALKSGQGVLLATYHMMCLEICGRVFGQAHPCVAFYRPHNNPLMEYFQYKGRARDNRYLIGAKNVKGLLEALTNNEACYYLPDQDYGRRRSVFVPFFAEPQACTTTGTTLFAKESNCKVIVLMPERLPNGKGYKITLTPALDNYPSGDDQVDATRLNKLIEQGIMKAPEQYMWLHRRFKTRPDRKQASVYK</sequence>
<dbReference type="PANTHER" id="PTHR30606:SF9">
    <property type="entry name" value="LIPID A BIOSYNTHESIS LAUROYLTRANSFERASE"/>
    <property type="match status" value="1"/>
</dbReference>
<dbReference type="PANTHER" id="PTHR30606">
    <property type="entry name" value="LIPID A BIOSYNTHESIS LAUROYL ACYLTRANSFERASE"/>
    <property type="match status" value="1"/>
</dbReference>
<name>A0ABY7APU5_9ALTE</name>
<comment type="pathway">
    <text evidence="9">Bacterial outer membrane biogenesis; lipopolysaccharide biosynthesis.</text>
</comment>
<comment type="subcellular location">
    <subcellularLocation>
        <location evidence="9">Cell inner membrane</location>
        <topology evidence="9">Single-pass membrane protein</topology>
    </subcellularLocation>
</comment>
<evidence type="ECO:0000313" key="10">
    <source>
        <dbReference type="EMBL" id="WAJ71579.1"/>
    </source>
</evidence>
<dbReference type="HAMAP" id="MF_01942">
    <property type="entry name" value="Lipid_A_LpxL_LpxP"/>
    <property type="match status" value="1"/>
</dbReference>
<gene>
    <name evidence="9 10" type="primary">lpxL</name>
    <name evidence="10" type="ORF">OLW01_04965</name>
</gene>
<evidence type="ECO:0000256" key="5">
    <source>
        <dbReference type="ARBA" id="ARBA00022985"/>
    </source>
</evidence>
<reference evidence="10" key="1">
    <citation type="submission" date="2022-10" db="EMBL/GenBank/DDBJ databases">
        <title>Catenovulum adriacola sp. nov. isolated in the Harbour of Susak.</title>
        <authorList>
            <person name="Schoch T."/>
            <person name="Reich S.J."/>
            <person name="Stoeferle S."/>
            <person name="Flaiz M."/>
            <person name="Kazda M."/>
            <person name="Riedel C.U."/>
            <person name="Duerre P."/>
        </authorList>
    </citation>
    <scope>NUCLEOTIDE SEQUENCE</scope>
    <source>
        <strain evidence="10">TS8</strain>
    </source>
</reference>
<keyword evidence="5 9" id="KW-0448">Lipopolysaccharide biosynthesis</keyword>
<keyword evidence="3 9" id="KW-0808">Transferase</keyword>
<evidence type="ECO:0000256" key="8">
    <source>
        <dbReference type="ARBA" id="ARBA00023315"/>
    </source>
</evidence>
<evidence type="ECO:0000256" key="3">
    <source>
        <dbReference type="ARBA" id="ARBA00022679"/>
    </source>
</evidence>
<dbReference type="EMBL" id="CP109965">
    <property type="protein sequence ID" value="WAJ71579.1"/>
    <property type="molecule type" value="Genomic_DNA"/>
</dbReference>
<dbReference type="PIRSF" id="PIRSF026649">
    <property type="entry name" value="MsbB"/>
    <property type="match status" value="1"/>
</dbReference>
<dbReference type="GO" id="GO:0016746">
    <property type="term" value="F:acyltransferase activity"/>
    <property type="evidence" value="ECO:0007669"/>
    <property type="project" value="UniProtKB-KW"/>
</dbReference>
<evidence type="ECO:0000256" key="2">
    <source>
        <dbReference type="ARBA" id="ARBA00022519"/>
    </source>
</evidence>
<evidence type="ECO:0000256" key="1">
    <source>
        <dbReference type="ARBA" id="ARBA00022475"/>
    </source>
</evidence>